<comment type="caution">
    <text evidence="2">The sequence shown here is derived from an EMBL/GenBank/DDBJ whole genome shotgun (WGS) entry which is preliminary data.</text>
</comment>
<reference evidence="2" key="1">
    <citation type="submission" date="2014-12" db="EMBL/GenBank/DDBJ databases">
        <authorList>
            <person name="Huang H.-H."/>
            <person name="Chen S.-C."/>
            <person name="Lai M.-C."/>
        </authorList>
    </citation>
    <scope>NUCLEOTIDE SEQUENCE</scope>
    <source>
        <strain evidence="2">K1F9705b</strain>
    </source>
</reference>
<dbReference type="EMBL" id="JWHL01000022">
    <property type="protein sequence ID" value="MBR1369863.1"/>
    <property type="molecule type" value="Genomic_DNA"/>
</dbReference>
<dbReference type="Proteomes" id="UP000730161">
    <property type="component" value="Unassembled WGS sequence"/>
</dbReference>
<name>A0A8J7W9A3_9EURY</name>
<feature type="compositionally biased region" description="Basic residues" evidence="1">
    <location>
        <begin position="52"/>
        <end position="61"/>
    </location>
</feature>
<dbReference type="AlphaFoldDB" id="A0A8J7W9A3"/>
<dbReference type="RefSeq" id="WP_211531616.1">
    <property type="nucleotide sequence ID" value="NZ_JWHL01000022.1"/>
</dbReference>
<evidence type="ECO:0000313" key="2">
    <source>
        <dbReference type="EMBL" id="MBR1369863.1"/>
    </source>
</evidence>
<proteinExistence type="predicted"/>
<gene>
    <name evidence="2" type="ORF">RJ53_10390</name>
</gene>
<organism evidence="2 3">
    <name type="scientific">Methanocalculus chunghsingensis</name>
    <dbReference type="NCBI Taxonomy" id="156457"/>
    <lineage>
        <taxon>Archaea</taxon>
        <taxon>Methanobacteriati</taxon>
        <taxon>Methanobacteriota</taxon>
        <taxon>Stenosarchaea group</taxon>
        <taxon>Methanomicrobia</taxon>
        <taxon>Methanomicrobiales</taxon>
        <taxon>Methanocalculaceae</taxon>
        <taxon>Methanocalculus</taxon>
    </lineage>
</organism>
<feature type="region of interest" description="Disordered" evidence="1">
    <location>
        <begin position="39"/>
        <end position="61"/>
    </location>
</feature>
<sequence>MTIIDLEVAVEVILRIREEIGEIDIRRRLREISEALRARIHPGGGAPPSRLKGSRTPKAKE</sequence>
<keyword evidence="3" id="KW-1185">Reference proteome</keyword>
<evidence type="ECO:0000256" key="1">
    <source>
        <dbReference type="SAM" id="MobiDB-lite"/>
    </source>
</evidence>
<evidence type="ECO:0000313" key="3">
    <source>
        <dbReference type="Proteomes" id="UP000730161"/>
    </source>
</evidence>
<protein>
    <submittedName>
        <fullName evidence="2">Uncharacterized protein</fullName>
    </submittedName>
</protein>
<accession>A0A8J7W9A3</accession>